<evidence type="ECO:0000256" key="2">
    <source>
        <dbReference type="ARBA" id="ARBA00022598"/>
    </source>
</evidence>
<dbReference type="InterPro" id="IPR042099">
    <property type="entry name" value="ANL_N_sf"/>
</dbReference>
<evidence type="ECO:0000259" key="5">
    <source>
        <dbReference type="Pfam" id="PF00501"/>
    </source>
</evidence>
<proteinExistence type="inferred from homology"/>
<name>A0A6G3WJX3_9ACTN</name>
<dbReference type="GO" id="GO:0005524">
    <property type="term" value="F:ATP binding"/>
    <property type="evidence" value="ECO:0007669"/>
    <property type="project" value="UniProtKB-KW"/>
</dbReference>
<organism evidence="6">
    <name type="scientific">Streptomyces sp. SID7499</name>
    <dbReference type="NCBI Taxonomy" id="2706086"/>
    <lineage>
        <taxon>Bacteria</taxon>
        <taxon>Bacillati</taxon>
        <taxon>Actinomycetota</taxon>
        <taxon>Actinomycetes</taxon>
        <taxon>Kitasatosporales</taxon>
        <taxon>Streptomycetaceae</taxon>
        <taxon>Streptomyces</taxon>
    </lineage>
</organism>
<sequence length="71" mass="7503">PLNPEVIETVRREWGVTIRDGFGQTETAVQVANTPGQLLKTGSMGRPSPGFTVELLDPITGRPGAAEGEIS</sequence>
<dbReference type="EMBL" id="JAAGMN010000550">
    <property type="protein sequence ID" value="NEE05798.1"/>
    <property type="molecule type" value="Genomic_DNA"/>
</dbReference>
<dbReference type="Gene3D" id="3.40.50.12780">
    <property type="entry name" value="N-terminal domain of ligase-like"/>
    <property type="match status" value="1"/>
</dbReference>
<accession>A0A6G3WJX3</accession>
<feature type="non-terminal residue" evidence="6">
    <location>
        <position position="71"/>
    </location>
</feature>
<evidence type="ECO:0000313" key="6">
    <source>
        <dbReference type="EMBL" id="NEE05798.1"/>
    </source>
</evidence>
<evidence type="ECO:0000256" key="3">
    <source>
        <dbReference type="ARBA" id="ARBA00022741"/>
    </source>
</evidence>
<feature type="domain" description="AMP-dependent synthetase/ligase" evidence="5">
    <location>
        <begin position="1"/>
        <end position="70"/>
    </location>
</feature>
<dbReference type="PANTHER" id="PTHR43605:SF10">
    <property type="entry name" value="ACYL-COA SYNTHETASE MEDIUM CHAIN FAMILY MEMBER 3"/>
    <property type="match status" value="1"/>
</dbReference>
<dbReference type="PANTHER" id="PTHR43605">
    <property type="entry name" value="ACYL-COENZYME A SYNTHETASE"/>
    <property type="match status" value="1"/>
</dbReference>
<dbReference type="SUPFAM" id="SSF56801">
    <property type="entry name" value="Acetyl-CoA synthetase-like"/>
    <property type="match status" value="1"/>
</dbReference>
<keyword evidence="3" id="KW-0547">Nucleotide-binding</keyword>
<dbReference type="Pfam" id="PF00501">
    <property type="entry name" value="AMP-binding"/>
    <property type="match status" value="1"/>
</dbReference>
<feature type="non-terminal residue" evidence="6">
    <location>
        <position position="1"/>
    </location>
</feature>
<dbReference type="GO" id="GO:0015645">
    <property type="term" value="F:fatty acid ligase activity"/>
    <property type="evidence" value="ECO:0007669"/>
    <property type="project" value="TreeGrafter"/>
</dbReference>
<evidence type="ECO:0000256" key="1">
    <source>
        <dbReference type="ARBA" id="ARBA00006432"/>
    </source>
</evidence>
<comment type="caution">
    <text evidence="6">The sequence shown here is derived from an EMBL/GenBank/DDBJ whole genome shotgun (WGS) entry which is preliminary data.</text>
</comment>
<dbReference type="GO" id="GO:0006633">
    <property type="term" value="P:fatty acid biosynthetic process"/>
    <property type="evidence" value="ECO:0007669"/>
    <property type="project" value="TreeGrafter"/>
</dbReference>
<dbReference type="InterPro" id="IPR000873">
    <property type="entry name" value="AMP-dep_synth/lig_dom"/>
</dbReference>
<dbReference type="GO" id="GO:0004321">
    <property type="term" value="F:fatty-acyl-CoA synthase activity"/>
    <property type="evidence" value="ECO:0007669"/>
    <property type="project" value="TreeGrafter"/>
</dbReference>
<gene>
    <name evidence="6" type="ORF">G3M58_05045</name>
</gene>
<dbReference type="GO" id="GO:0006637">
    <property type="term" value="P:acyl-CoA metabolic process"/>
    <property type="evidence" value="ECO:0007669"/>
    <property type="project" value="TreeGrafter"/>
</dbReference>
<keyword evidence="4" id="KW-0067">ATP-binding</keyword>
<evidence type="ECO:0000256" key="4">
    <source>
        <dbReference type="ARBA" id="ARBA00022840"/>
    </source>
</evidence>
<keyword evidence="2" id="KW-0436">Ligase</keyword>
<protein>
    <submittedName>
        <fullName evidence="6">AMP-binding protein</fullName>
    </submittedName>
</protein>
<reference evidence="6" key="1">
    <citation type="submission" date="2020-01" db="EMBL/GenBank/DDBJ databases">
        <title>Insect and environment-associated Actinomycetes.</title>
        <authorList>
            <person name="Currrie C."/>
            <person name="Chevrette M."/>
            <person name="Carlson C."/>
            <person name="Stubbendieck R."/>
            <person name="Wendt-Pienkowski E."/>
        </authorList>
    </citation>
    <scope>NUCLEOTIDE SEQUENCE</scope>
    <source>
        <strain evidence="6">SID7499</strain>
    </source>
</reference>
<comment type="similarity">
    <text evidence="1">Belongs to the ATP-dependent AMP-binding enzyme family.</text>
</comment>
<dbReference type="AlphaFoldDB" id="A0A6G3WJX3"/>
<dbReference type="InterPro" id="IPR051087">
    <property type="entry name" value="Mitochondrial_ACSM"/>
</dbReference>